<keyword evidence="4" id="KW-0540">Nuclease</keyword>
<dbReference type="InterPro" id="IPR000477">
    <property type="entry name" value="RT_dom"/>
</dbReference>
<dbReference type="EMBL" id="BQNB010015915">
    <property type="protein sequence ID" value="GJT45598.1"/>
    <property type="molecule type" value="Genomic_DNA"/>
</dbReference>
<dbReference type="SUPFAM" id="SSF50630">
    <property type="entry name" value="Acid proteases"/>
    <property type="match status" value="2"/>
</dbReference>
<dbReference type="Pfam" id="PF24626">
    <property type="entry name" value="SH3_Tf2-1"/>
    <property type="match status" value="2"/>
</dbReference>
<dbReference type="InterPro" id="IPR043128">
    <property type="entry name" value="Rev_trsase/Diguanyl_cyclase"/>
</dbReference>
<organism evidence="22 23">
    <name type="scientific">Tanacetum coccineum</name>
    <dbReference type="NCBI Taxonomy" id="301880"/>
    <lineage>
        <taxon>Eukaryota</taxon>
        <taxon>Viridiplantae</taxon>
        <taxon>Streptophyta</taxon>
        <taxon>Embryophyta</taxon>
        <taxon>Tracheophyta</taxon>
        <taxon>Spermatophyta</taxon>
        <taxon>Magnoliopsida</taxon>
        <taxon>eudicotyledons</taxon>
        <taxon>Gunneridae</taxon>
        <taxon>Pentapetalae</taxon>
        <taxon>asterids</taxon>
        <taxon>campanulids</taxon>
        <taxon>Asterales</taxon>
        <taxon>Asteraceae</taxon>
        <taxon>Asteroideae</taxon>
        <taxon>Anthemideae</taxon>
        <taxon>Anthemidinae</taxon>
        <taxon>Tanacetum</taxon>
    </lineage>
</organism>
<evidence type="ECO:0000256" key="9">
    <source>
        <dbReference type="ARBA" id="ARBA00022842"/>
    </source>
</evidence>
<evidence type="ECO:0000256" key="1">
    <source>
        <dbReference type="ARBA" id="ARBA00022670"/>
    </source>
</evidence>
<evidence type="ECO:0000259" key="19">
    <source>
        <dbReference type="Pfam" id="PF17919"/>
    </source>
</evidence>
<dbReference type="Pfam" id="PF08284">
    <property type="entry name" value="RVP_2"/>
    <property type="match status" value="2"/>
</dbReference>
<dbReference type="InterPro" id="IPR016197">
    <property type="entry name" value="Chromo-like_dom_sf"/>
</dbReference>
<feature type="domain" description="Tf2-1-like SH3-like" evidence="21">
    <location>
        <begin position="1854"/>
        <end position="1917"/>
    </location>
</feature>
<evidence type="ECO:0000256" key="14">
    <source>
        <dbReference type="ARBA" id="ARBA00023172"/>
    </source>
</evidence>
<dbReference type="InterPro" id="IPR050951">
    <property type="entry name" value="Retrovirus_Pol_polyprotein"/>
</dbReference>
<feature type="region of interest" description="Disordered" evidence="16">
    <location>
        <begin position="258"/>
        <end position="285"/>
    </location>
</feature>
<feature type="non-terminal residue" evidence="22">
    <location>
        <position position="2234"/>
    </location>
</feature>
<feature type="compositionally biased region" description="Pro residues" evidence="16">
    <location>
        <begin position="272"/>
        <end position="282"/>
    </location>
</feature>
<dbReference type="PANTHER" id="PTHR37984">
    <property type="entry name" value="PROTEIN CBG26694"/>
    <property type="match status" value="1"/>
</dbReference>
<dbReference type="SUPFAM" id="SSF54160">
    <property type="entry name" value="Chromo domain-like"/>
    <property type="match status" value="2"/>
</dbReference>
<name>A0ABQ5E3V1_9ASTR</name>
<feature type="domain" description="Tf2-1-like SH3-like" evidence="21">
    <location>
        <begin position="1075"/>
        <end position="1122"/>
    </location>
</feature>
<reference evidence="22" key="2">
    <citation type="submission" date="2022-01" db="EMBL/GenBank/DDBJ databases">
        <authorList>
            <person name="Yamashiro T."/>
            <person name="Shiraishi A."/>
            <person name="Satake H."/>
            <person name="Nakayama K."/>
        </authorList>
    </citation>
    <scope>NUCLEOTIDE SEQUENCE</scope>
</reference>
<keyword evidence="2" id="KW-0808">Transferase</keyword>
<dbReference type="Gene3D" id="1.10.340.70">
    <property type="match status" value="2"/>
</dbReference>
<evidence type="ECO:0000256" key="11">
    <source>
        <dbReference type="ARBA" id="ARBA00022918"/>
    </source>
</evidence>
<keyword evidence="12" id="KW-0239">DNA-directed DNA polymerase</keyword>
<dbReference type="InterPro" id="IPR005162">
    <property type="entry name" value="Retrotrans_gag_dom"/>
</dbReference>
<keyword evidence="1" id="KW-0645">Protease</keyword>
<keyword evidence="11" id="KW-0695">RNA-directed DNA polymerase</keyword>
<dbReference type="Gene3D" id="3.10.10.10">
    <property type="entry name" value="HIV Type 1 Reverse Transcriptase, subunit A, domain 1"/>
    <property type="match status" value="1"/>
</dbReference>
<evidence type="ECO:0000256" key="13">
    <source>
        <dbReference type="ARBA" id="ARBA00023125"/>
    </source>
</evidence>
<keyword evidence="13" id="KW-0238">DNA-binding</keyword>
<evidence type="ECO:0000259" key="20">
    <source>
        <dbReference type="Pfam" id="PF17921"/>
    </source>
</evidence>
<evidence type="ECO:0000259" key="21">
    <source>
        <dbReference type="Pfam" id="PF24626"/>
    </source>
</evidence>
<keyword evidence="15" id="KW-0511">Multifunctional enzyme</keyword>
<feature type="domain" description="Reverse transcriptase/retrotransposon-derived protein RNase H-like" evidence="19">
    <location>
        <begin position="1555"/>
        <end position="1622"/>
    </location>
</feature>
<keyword evidence="3" id="KW-0548">Nucleotidyltransferase</keyword>
<evidence type="ECO:0000256" key="4">
    <source>
        <dbReference type="ARBA" id="ARBA00022722"/>
    </source>
</evidence>
<sequence length="2234" mass="251018">MGEGSVTRYKALEESLHKLTDELNQQSIYLSKMEFIGSTVERHSEALDKSFTLYNDLQKSISYITHQLARLEKQPPHQTPPTPPPLLPHPNSTLQPRLPKLKIPPFSGSNTLGWLFQIERFFAFHRTPDAQKLDVASFYMTDDALQWYSWMHSTSQLSTWDKFASDLELRFGPSSFVNHEAALYKLKQTTTVTAYLTEFEALSNRVQGLSTANLLNCFLSGLREDIRRELFLLKPPTLHEAIGMAKLVEDKLTTSRFSNPRPTVRPFTNPTTQPPPVTPNNPLPIKRLSPTEMAARREKGLCFNCDEIFSPSHRCKSKQFLCLLVEEQLLEEQASPSAIESTEPTDPILAVPNPPSFDESVIYPSPVDTLPAISLHAFTGQFVPRTLKVAGSINGRSVVALIDGGSTHNFIQTRLAKHLGLTIQPSPHLQVTVGNGDTVGCVGLAPQQQINLGHKPFVIDLFLLPIYGADIVLGVEWLATLGPIVFDYKNLYMEINDNNGTVARFPGLVNPTFSQISLSQLQKAETQDAVVSFFHLQVMESPEPTSSPLVHQAPTPTLDEALKQLLVKYGTVFSVPKRLPPTRPFDHRIPLLPNSSPINVKPYRYPHFQKTEMERLISEMLSEGIIRPSNNPFSSPVLLVKKKDGTWRFCVDYQAGYLRAGYHQLRIHEEDVAKTAFRTHHGHYEFLVMPFGLSNAPSTFQATMNHIFRSVLRKFVLVFFDDILVYSTSWELHLQHLETVLAGYYHRFVAYYASLAAPLTQLLRKDAFVWSESATTAFNNLKQALMQTPVLTLPDFSKDFVIQTDASGSGIGAILLQDGHPIAYFSSDNGPADALSRVSQGSLNTLQAVSTPICNVLTTLREFLAHHIESLALIQSVADRLADYPHHQFREGIIFYKNRILVPRDSALQQLLLAEYHNTLVGGHAGMQRTLARISATFYWPKMKETVQSFVSQSTVLVVVDRLSKHGHFCPLGQNFTTPQVVEVFIQDIIKLHGFPSSIMSDRDPIFMSSFWKELFKLQAIKMTPFEVVYGRSPPLLLDYIAGTSKVDAVDALLRSRTELISQLRSNIRRAQLPLCQSHKLSKRFFGPFCIVERIGPVAYRLDLPEESQIHNVFHISVLKKCNGDPLSQQQPLPPHFIGSHPVLTPVEVLGYRKVLVHNCQVPQVLVRWQQQHPSEATWEPLEDFRKDFPSFNLEDKVFLDAREQLLEEQASPSAIESTEPTDPILAVPNPPSFDESVIYPSPFDNTLLPILHAFTKQFVPRTLKVAGSINGRSVVALIDGGSTHNFIQTRLAKHLGLTIQPSPHLQVTVGNGDIVGCVGLAPQQQINLGHKPFVIDLFLLPIYGADIVLGVEWLATLGPIVFDYKNLYMEINDNNGTVVRFPGLVNPTFSQISLSQLQKAKTQDAVVSFFNLLGYGIPEPTRLLSFGCHGATLFFYIDFRDGFSSVAASLKMMLALFTASDRTIWGCLVGGGGWAVRQPQLGPLRHGHSVVVALGCERGGGVRAQGRGGGHIVSSDGVSVDPAKVKAIKDWPLPKNLKGKLWFSRLQCILSSLSFNNLKQALMQTPVLTLPDFSKDFVIQTDASGPGIGAILLQDGHPIAYFSKQMSLRLQQASTYVREMLLSRKRETLATKYLLGSDNGPADALSRVSQGSLNTLQAVFTPVCNVLTALREFLAHHTESLALIQSVADRPADYPHHQFREGLIFYKNRILVPRDSALQQLLLAEYHNTLVGGHAGMQRTLARISATFYWPKMKETVQSFVSQCQYLPWAEWCYNTSWHSAIKMTPFEAVYGRSPPSLLDYIAGTSNVDAVDALLRSRTELISQLQSNIRRAQLRMCNQANAHRTDVEFQVDDWVFVKLQPYRQSSVALRQSHKLSKRFFGPFRIVERIGPVAYRLDLPEESQIHNVFHISVLKKCNGDPLSQQQPLPPHFIGSHPVLTPVEVLGYRKVLVHNCQVPQVLVRWQQQHPSEATWEPLEDFRKDFPSFNLEDKVFLDAREDDGLDNSSIKAYDVPRGRTTHTVPIAVCSHQSSFTPLEEWISNKDFSKDEASTCLKWHIPNDDEIQLANELINRHLESALDKTVKICQDNIHSDPGNEKDHLKVTLLRIDPSLQALFLSDNAPFVFLGFGLLCAAFAVKRLATEFEERKHERIRKEIEEREHEEAQDIINEVGKGALSRFLRLTTVFCSQENVTKQASMELAMHLVHEREQQLEVELSTKRHDGDTQEKRRLTRV</sequence>
<dbReference type="CDD" id="cd00303">
    <property type="entry name" value="retropepsin_like"/>
    <property type="match status" value="2"/>
</dbReference>
<keyword evidence="7" id="KW-0255">Endonuclease</keyword>
<dbReference type="Pfam" id="PF17919">
    <property type="entry name" value="RT_RNaseH_2"/>
    <property type="match status" value="2"/>
</dbReference>
<dbReference type="InterPro" id="IPR043502">
    <property type="entry name" value="DNA/RNA_pol_sf"/>
</dbReference>
<evidence type="ECO:0000256" key="3">
    <source>
        <dbReference type="ARBA" id="ARBA00022695"/>
    </source>
</evidence>
<evidence type="ECO:0000256" key="2">
    <source>
        <dbReference type="ARBA" id="ARBA00022679"/>
    </source>
</evidence>
<dbReference type="InterPro" id="IPR021109">
    <property type="entry name" value="Peptidase_aspartic_dom_sf"/>
</dbReference>
<feature type="domain" description="Integrase zinc-binding" evidence="20">
    <location>
        <begin position="905"/>
        <end position="953"/>
    </location>
</feature>
<keyword evidence="14" id="KW-0233">DNA recombination</keyword>
<keyword evidence="5" id="KW-0479">Metal-binding</keyword>
<dbReference type="InterPro" id="IPR012337">
    <property type="entry name" value="RNaseH-like_sf"/>
</dbReference>
<keyword evidence="10" id="KW-0229">DNA integration</keyword>
<feature type="domain" description="Integrase zinc-binding" evidence="20">
    <location>
        <begin position="1716"/>
        <end position="1766"/>
    </location>
</feature>
<gene>
    <name evidence="22" type="ORF">Tco_0954313</name>
</gene>
<dbReference type="CDD" id="cd01647">
    <property type="entry name" value="RT_LTR"/>
    <property type="match status" value="1"/>
</dbReference>
<dbReference type="InterPro" id="IPR056924">
    <property type="entry name" value="SH3_Tf2-1"/>
</dbReference>
<feature type="compositionally biased region" description="Pro residues" evidence="16">
    <location>
        <begin position="77"/>
        <end position="88"/>
    </location>
</feature>
<protein>
    <submittedName>
        <fullName evidence="22">Ty3-gypsy retrotransposon protein</fullName>
    </submittedName>
</protein>
<evidence type="ECO:0000256" key="15">
    <source>
        <dbReference type="ARBA" id="ARBA00023268"/>
    </source>
</evidence>
<dbReference type="Gene3D" id="3.30.70.270">
    <property type="match status" value="2"/>
</dbReference>
<dbReference type="SUPFAM" id="SSF53098">
    <property type="entry name" value="Ribonuclease H-like"/>
    <property type="match status" value="1"/>
</dbReference>
<dbReference type="Proteomes" id="UP001151760">
    <property type="component" value="Unassembled WGS sequence"/>
</dbReference>
<comment type="caution">
    <text evidence="22">The sequence shown here is derived from an EMBL/GenBank/DDBJ whole genome shotgun (WGS) entry which is preliminary data.</text>
</comment>
<keyword evidence="8" id="KW-0378">Hydrolase</keyword>
<feature type="region of interest" description="Disordered" evidence="16">
    <location>
        <begin position="2214"/>
        <end position="2234"/>
    </location>
</feature>
<evidence type="ECO:0000313" key="22">
    <source>
        <dbReference type="EMBL" id="GJT45598.1"/>
    </source>
</evidence>
<proteinExistence type="predicted"/>
<feature type="region of interest" description="Disordered" evidence="16">
    <location>
        <begin position="73"/>
        <end position="92"/>
    </location>
</feature>
<dbReference type="Pfam" id="PF00078">
    <property type="entry name" value="RVT_1"/>
    <property type="match status" value="1"/>
</dbReference>
<keyword evidence="9" id="KW-0460">Magnesium</keyword>
<evidence type="ECO:0000256" key="16">
    <source>
        <dbReference type="SAM" id="MobiDB-lite"/>
    </source>
</evidence>
<dbReference type="Pfam" id="PF17921">
    <property type="entry name" value="Integrase_H2C2"/>
    <property type="match status" value="2"/>
</dbReference>
<feature type="domain" description="Retrotransposon gag" evidence="18">
    <location>
        <begin position="135"/>
        <end position="224"/>
    </location>
</feature>
<dbReference type="Pfam" id="PF03732">
    <property type="entry name" value="Retrotrans_gag"/>
    <property type="match status" value="1"/>
</dbReference>
<evidence type="ECO:0000256" key="10">
    <source>
        <dbReference type="ARBA" id="ARBA00022908"/>
    </source>
</evidence>
<dbReference type="PANTHER" id="PTHR37984:SF5">
    <property type="entry name" value="PROTEIN NYNRIN-LIKE"/>
    <property type="match status" value="1"/>
</dbReference>
<feature type="domain" description="Reverse transcriptase/retrotransposon-derived protein RNase H-like" evidence="19">
    <location>
        <begin position="770"/>
        <end position="828"/>
    </location>
</feature>
<dbReference type="InterPro" id="IPR041588">
    <property type="entry name" value="Integrase_H2C2"/>
</dbReference>
<dbReference type="Gene3D" id="2.40.70.10">
    <property type="entry name" value="Acid Proteases"/>
    <property type="match status" value="2"/>
</dbReference>
<reference evidence="22" key="1">
    <citation type="journal article" date="2022" name="Int. J. Mol. Sci.">
        <title>Draft Genome of Tanacetum Coccineum: Genomic Comparison of Closely Related Tanacetum-Family Plants.</title>
        <authorList>
            <person name="Yamashiro T."/>
            <person name="Shiraishi A."/>
            <person name="Nakayama K."/>
            <person name="Satake H."/>
        </authorList>
    </citation>
    <scope>NUCLEOTIDE SEQUENCE</scope>
</reference>
<evidence type="ECO:0000256" key="6">
    <source>
        <dbReference type="ARBA" id="ARBA00022750"/>
    </source>
</evidence>
<evidence type="ECO:0000313" key="23">
    <source>
        <dbReference type="Proteomes" id="UP001151760"/>
    </source>
</evidence>
<dbReference type="InterPro" id="IPR041577">
    <property type="entry name" value="RT_RNaseH_2"/>
</dbReference>
<keyword evidence="6" id="KW-0064">Aspartyl protease</keyword>
<evidence type="ECO:0000256" key="7">
    <source>
        <dbReference type="ARBA" id="ARBA00022759"/>
    </source>
</evidence>
<evidence type="ECO:0000256" key="12">
    <source>
        <dbReference type="ARBA" id="ARBA00022932"/>
    </source>
</evidence>
<feature type="domain" description="Reverse transcriptase" evidence="17">
    <location>
        <begin position="658"/>
        <end position="741"/>
    </location>
</feature>
<dbReference type="SUPFAM" id="SSF56672">
    <property type="entry name" value="DNA/RNA polymerases"/>
    <property type="match status" value="2"/>
</dbReference>
<keyword evidence="23" id="KW-1185">Reference proteome</keyword>
<evidence type="ECO:0000256" key="8">
    <source>
        <dbReference type="ARBA" id="ARBA00022801"/>
    </source>
</evidence>
<evidence type="ECO:0000259" key="17">
    <source>
        <dbReference type="Pfam" id="PF00078"/>
    </source>
</evidence>
<evidence type="ECO:0000256" key="5">
    <source>
        <dbReference type="ARBA" id="ARBA00022723"/>
    </source>
</evidence>
<evidence type="ECO:0000259" key="18">
    <source>
        <dbReference type="Pfam" id="PF03732"/>
    </source>
</evidence>
<accession>A0ABQ5E3V1</accession>